<feature type="domain" description="Pan3 C-terminal knob" evidence="8">
    <location>
        <begin position="455"/>
        <end position="592"/>
    </location>
</feature>
<dbReference type="PANTHER" id="PTHR12272:SF11">
    <property type="entry name" value="PAN2-PAN3 DEADENYLATION COMPLEX SUBUNIT PAN3"/>
    <property type="match status" value="1"/>
</dbReference>
<accession>A0AAD3HA74</accession>
<comment type="caution">
    <text evidence="9">The sequence shown here is derived from an EMBL/GenBank/DDBJ whole genome shotgun (WGS) entry which is preliminary data.</text>
</comment>
<evidence type="ECO:0000259" key="8">
    <source>
        <dbReference type="Pfam" id="PF18101"/>
    </source>
</evidence>
<evidence type="ECO:0000256" key="6">
    <source>
        <dbReference type="ARBA" id="ARBA00023054"/>
    </source>
</evidence>
<dbReference type="SUPFAM" id="SSF56112">
    <property type="entry name" value="Protein kinase-like (PK-like)"/>
    <property type="match status" value="1"/>
</dbReference>
<dbReference type="Gene3D" id="1.20.5.5160">
    <property type="match status" value="1"/>
</dbReference>
<comment type="subcellular location">
    <subcellularLocation>
        <location evidence="1">Cytoplasm</location>
    </subcellularLocation>
</comment>
<evidence type="ECO:0000256" key="4">
    <source>
        <dbReference type="ARBA" id="ARBA00022741"/>
    </source>
</evidence>
<dbReference type="EMBL" id="BLLK01000051">
    <property type="protein sequence ID" value="GFH56312.1"/>
    <property type="molecule type" value="Genomic_DNA"/>
</dbReference>
<dbReference type="GO" id="GO:0006397">
    <property type="term" value="P:mRNA processing"/>
    <property type="evidence" value="ECO:0007669"/>
    <property type="project" value="UniProtKB-KW"/>
</dbReference>
<feature type="compositionally biased region" description="Low complexity" evidence="7">
    <location>
        <begin position="135"/>
        <end position="147"/>
    </location>
</feature>
<reference evidence="9 10" key="1">
    <citation type="journal article" date="2021" name="Sci. Rep.">
        <title>The genome of the diatom Chaetoceros tenuissimus carries an ancient integrated fragment of an extant virus.</title>
        <authorList>
            <person name="Hongo Y."/>
            <person name="Kimura K."/>
            <person name="Takaki Y."/>
            <person name="Yoshida Y."/>
            <person name="Baba S."/>
            <person name="Kobayashi G."/>
            <person name="Nagasaki K."/>
            <person name="Hano T."/>
            <person name="Tomaru Y."/>
        </authorList>
    </citation>
    <scope>NUCLEOTIDE SEQUENCE [LARGE SCALE GENOMIC DNA]</scope>
    <source>
        <strain evidence="9 10">NIES-3715</strain>
    </source>
</reference>
<feature type="compositionally biased region" description="Low complexity" evidence="7">
    <location>
        <begin position="25"/>
        <end position="37"/>
    </location>
</feature>
<keyword evidence="10" id="KW-1185">Reference proteome</keyword>
<dbReference type="PANTHER" id="PTHR12272">
    <property type="entry name" value="DEADENYLATION COMPLEX SUBUNIT PAN3"/>
    <property type="match status" value="1"/>
</dbReference>
<feature type="compositionally biased region" description="Polar residues" evidence="7">
    <location>
        <begin position="85"/>
        <end position="97"/>
    </location>
</feature>
<keyword evidence="6" id="KW-0175">Coiled coil</keyword>
<feature type="region of interest" description="Disordered" evidence="7">
    <location>
        <begin position="19"/>
        <end position="97"/>
    </location>
</feature>
<dbReference type="GO" id="GO:0000932">
    <property type="term" value="C:P-body"/>
    <property type="evidence" value="ECO:0007669"/>
    <property type="project" value="TreeGrafter"/>
</dbReference>
<feature type="region of interest" description="Disordered" evidence="7">
    <location>
        <begin position="123"/>
        <end position="147"/>
    </location>
</feature>
<dbReference type="FunFam" id="1.10.287.3700:FF:000001">
    <property type="entry name" value="PAN2-PAN3 deadenylation complex subunit PAN3"/>
    <property type="match status" value="1"/>
</dbReference>
<dbReference type="AlphaFoldDB" id="A0AAD3HA74"/>
<name>A0AAD3HA74_9STRA</name>
<evidence type="ECO:0000256" key="7">
    <source>
        <dbReference type="SAM" id="MobiDB-lite"/>
    </source>
</evidence>
<organism evidence="9 10">
    <name type="scientific">Chaetoceros tenuissimus</name>
    <dbReference type="NCBI Taxonomy" id="426638"/>
    <lineage>
        <taxon>Eukaryota</taxon>
        <taxon>Sar</taxon>
        <taxon>Stramenopiles</taxon>
        <taxon>Ochrophyta</taxon>
        <taxon>Bacillariophyta</taxon>
        <taxon>Coscinodiscophyceae</taxon>
        <taxon>Chaetocerotophycidae</taxon>
        <taxon>Chaetocerotales</taxon>
        <taxon>Chaetocerotaceae</taxon>
        <taxon>Chaetoceros</taxon>
    </lineage>
</organism>
<dbReference type="Proteomes" id="UP001054902">
    <property type="component" value="Unassembled WGS sequence"/>
</dbReference>
<evidence type="ECO:0000313" key="10">
    <source>
        <dbReference type="Proteomes" id="UP001054902"/>
    </source>
</evidence>
<evidence type="ECO:0000256" key="2">
    <source>
        <dbReference type="ARBA" id="ARBA00022490"/>
    </source>
</evidence>
<dbReference type="InterPro" id="IPR041332">
    <property type="entry name" value="Pan3_CK"/>
</dbReference>
<dbReference type="Pfam" id="PF18101">
    <property type="entry name" value="Pan3_CK"/>
    <property type="match status" value="1"/>
</dbReference>
<evidence type="ECO:0000256" key="3">
    <source>
        <dbReference type="ARBA" id="ARBA00022664"/>
    </source>
</evidence>
<keyword evidence="4" id="KW-0547">Nucleotide-binding</keyword>
<gene>
    <name evidence="9" type="ORF">CTEN210_12788</name>
</gene>
<dbReference type="GO" id="GO:0031251">
    <property type="term" value="C:PAN complex"/>
    <property type="evidence" value="ECO:0007669"/>
    <property type="project" value="InterPro"/>
</dbReference>
<proteinExistence type="predicted"/>
<dbReference type="Gene3D" id="1.10.287.3700">
    <property type="match status" value="1"/>
</dbReference>
<keyword evidence="5" id="KW-0067">ATP-binding</keyword>
<protein>
    <recommendedName>
        <fullName evidence="8">Pan3 C-terminal knob domain-containing protein</fullName>
    </recommendedName>
</protein>
<feature type="compositionally biased region" description="Polar residues" evidence="7">
    <location>
        <begin position="38"/>
        <end position="77"/>
    </location>
</feature>
<evidence type="ECO:0000313" key="9">
    <source>
        <dbReference type="EMBL" id="GFH56312.1"/>
    </source>
</evidence>
<dbReference type="GO" id="GO:0000289">
    <property type="term" value="P:nuclear-transcribed mRNA poly(A) tail shortening"/>
    <property type="evidence" value="ECO:0007669"/>
    <property type="project" value="InterPro"/>
</dbReference>
<dbReference type="GO" id="GO:0008143">
    <property type="term" value="F:poly(A) binding"/>
    <property type="evidence" value="ECO:0007669"/>
    <property type="project" value="TreeGrafter"/>
</dbReference>
<sequence length="614" mass="69158">MDELSDSLNKLSTKAKVWQPGQGFTRSTSSAPSTTSSVWGDSTSHSQVSNSADYNNGNTNTAAGSSFNANATNWSPSKTKEFVPSSFQKQHQHPVSTNNTTTTVIRRDEQYYYKTAATTKDEPVVQQETSVPRGATAANSSTFQTNNTNSAPHYKSLHSYGIPNHTLWNLYRLIASHSSKEMSPSDPRYKAIPPYYTNAYPLEEQTTQRSSFGYHTLLFKVTSQQDGRLYVLRRFDNVRGVNQKIASLIHQKWKSHISNHPNICRLCKCFFNYDSRALYFVHKYEAMSHTLHHTLFMGMDAFHPLHETTVWSYCMQLLSAVRSIHKANLAVRSLQLNHILVCLEAGSGMDPHSSLQTNRVRLKLNCIGIVDALEFEDRRSFQELQMEDMKSFGRILLSLCFGREILPSTPEEVIGQCELFLRKNYSPELYNLTMALLARPRPGRMGMMIVNPPTVEEVCRAVADHAFDEMDAAYAVVDGMDEALAMEYESGRAFRLLMKFAFINERPEFGVDPRWSESGDCYVLKLFRDYVFHQADESGRPVMDLGHVVTALNKLDAADEEKIVLAARDGKTIMVVSYAEIARYLENAFAELCNSSVSMHQALGGGGGNKGWNR</sequence>
<keyword evidence="2" id="KW-0963">Cytoplasm</keyword>
<evidence type="ECO:0000256" key="1">
    <source>
        <dbReference type="ARBA" id="ARBA00004496"/>
    </source>
</evidence>
<dbReference type="InterPro" id="IPR030844">
    <property type="entry name" value="PAN3"/>
</dbReference>
<dbReference type="InterPro" id="IPR011009">
    <property type="entry name" value="Kinase-like_dom_sf"/>
</dbReference>
<keyword evidence="3" id="KW-0507">mRNA processing</keyword>
<dbReference type="GO" id="GO:0005524">
    <property type="term" value="F:ATP binding"/>
    <property type="evidence" value="ECO:0007669"/>
    <property type="project" value="UniProtKB-KW"/>
</dbReference>
<evidence type="ECO:0000256" key="5">
    <source>
        <dbReference type="ARBA" id="ARBA00022840"/>
    </source>
</evidence>
<dbReference type="Gene3D" id="1.10.510.10">
    <property type="entry name" value="Transferase(Phosphotransferase) domain 1"/>
    <property type="match status" value="1"/>
</dbReference>